<accession>A0A8J4D600</accession>
<dbReference type="PROSITE" id="PS50280">
    <property type="entry name" value="SET"/>
    <property type="match status" value="1"/>
</dbReference>
<dbReference type="AlphaFoldDB" id="A0A8J4D600"/>
<evidence type="ECO:0000256" key="1">
    <source>
        <dbReference type="SAM" id="MobiDB-lite"/>
    </source>
</evidence>
<dbReference type="InterPro" id="IPR001214">
    <property type="entry name" value="SET_dom"/>
</dbReference>
<evidence type="ECO:0000259" key="2">
    <source>
        <dbReference type="PROSITE" id="PS50280"/>
    </source>
</evidence>
<comment type="caution">
    <text evidence="3">The sequence shown here is derived from an EMBL/GenBank/DDBJ whole genome shotgun (WGS) entry which is preliminary data.</text>
</comment>
<dbReference type="EMBL" id="BNCP01000122">
    <property type="protein sequence ID" value="GIL93595.1"/>
    <property type="molecule type" value="Genomic_DNA"/>
</dbReference>
<name>A0A8J4D600_9CHLO</name>
<reference evidence="3" key="1">
    <citation type="journal article" date="2021" name="Proc. Natl. Acad. Sci. U.S.A.">
        <title>Three genomes in the algal genus Volvox reveal the fate of a haploid sex-determining region after a transition to homothallism.</title>
        <authorList>
            <person name="Yamamoto K."/>
            <person name="Hamaji T."/>
            <person name="Kawai-Toyooka H."/>
            <person name="Matsuzaki R."/>
            <person name="Takahashi F."/>
            <person name="Nishimura Y."/>
            <person name="Kawachi M."/>
            <person name="Noguchi H."/>
            <person name="Minakuchi Y."/>
            <person name="Umen J.G."/>
            <person name="Toyoda A."/>
            <person name="Nozaki H."/>
        </authorList>
    </citation>
    <scope>NUCLEOTIDE SEQUENCE</scope>
    <source>
        <strain evidence="3">NIES-3786</strain>
    </source>
</reference>
<dbReference type="InterPro" id="IPR050600">
    <property type="entry name" value="SETD3_SETD6_MTase"/>
</dbReference>
<gene>
    <name evidence="3" type="ORF">Vretifemale_20983</name>
</gene>
<dbReference type="InterPro" id="IPR046341">
    <property type="entry name" value="SET_dom_sf"/>
</dbReference>
<sequence length="661" mass="71756">MQLLRNYDYRTRILGRKSARRWNAQPRHERVGRMLDVCNAGAQQAPSLPAALEESRGECLLQARIGFGERGRGLFFAPFDAPPSKDCGFQGIFTTETFNQPQEPAVLLSVRLSCGLTLVTNGGPVNLQQELLHEWQVYQGLALPSRLAALLEATERPPALRLAAWLLWASQVAPSGVAGVRADESRSGDRNGASGKEGECGPNGIGEAPSARLGDNATSIGDDAPYLTPPLQQPSLQPPSQSLVPVPPSRPYLLSEYAQHIMPPPNTAASLLRLADDQERRLPEDARAALRGVRMQVKTYISELRHAGLDWGLSEATLWWAFDMVSSRSFAATAALPLPHGTIESISAISSPRSNRTGNPSFADASDAPSTPVMLALCVPWACLLNHDPSPNATFKADLGQRTFQVMQRSSGFSFLAPKPLVPGEELCISYGEDLDNVQLAVKYGFCTKGNANDRLPMPPELVLAARGLRQQMLFSAAEHVADDLTKNPADGAEGSLQQQRSRVFAAMASLLDPIVIQKGSSMSIDGAFQAAGRGLLRIWRTRNGVITARRKALSMVERRGLKRRRMSARRVRMLSARFGSCVNGGHSLGAHPVLCSAACVWFPPCCSRSIIWGRPGFPLSFCRLRSPKASRTRVATGLLPSQRARPMKILQARSTIPSPS</sequence>
<dbReference type="OrthoDB" id="535671at2759"/>
<feature type="compositionally biased region" description="Low complexity" evidence="1">
    <location>
        <begin position="233"/>
        <end position="244"/>
    </location>
</feature>
<dbReference type="SUPFAM" id="SSF82199">
    <property type="entry name" value="SET domain"/>
    <property type="match status" value="1"/>
</dbReference>
<protein>
    <recommendedName>
        <fullName evidence="2">SET domain-containing protein</fullName>
    </recommendedName>
</protein>
<evidence type="ECO:0000313" key="3">
    <source>
        <dbReference type="EMBL" id="GIL93595.1"/>
    </source>
</evidence>
<dbReference type="PANTHER" id="PTHR13271:SF154">
    <property type="entry name" value="GRIP DOMAIN-CONTAINING PROTEIN"/>
    <property type="match status" value="1"/>
</dbReference>
<evidence type="ECO:0000313" key="4">
    <source>
        <dbReference type="Proteomes" id="UP000747110"/>
    </source>
</evidence>
<dbReference type="Gene3D" id="3.90.1410.10">
    <property type="entry name" value="set domain protein methyltransferase, domain 1"/>
    <property type="match status" value="1"/>
</dbReference>
<feature type="region of interest" description="Disordered" evidence="1">
    <location>
        <begin position="179"/>
        <end position="248"/>
    </location>
</feature>
<dbReference type="PANTHER" id="PTHR13271">
    <property type="entry name" value="UNCHARACTERIZED PUTATIVE METHYLTRANSFERASE"/>
    <property type="match status" value="1"/>
</dbReference>
<dbReference type="CDD" id="cd10527">
    <property type="entry name" value="SET_LSMT"/>
    <property type="match status" value="1"/>
</dbReference>
<organism evidence="3 4">
    <name type="scientific">Volvox reticuliferus</name>
    <dbReference type="NCBI Taxonomy" id="1737510"/>
    <lineage>
        <taxon>Eukaryota</taxon>
        <taxon>Viridiplantae</taxon>
        <taxon>Chlorophyta</taxon>
        <taxon>core chlorophytes</taxon>
        <taxon>Chlorophyceae</taxon>
        <taxon>CS clade</taxon>
        <taxon>Chlamydomonadales</taxon>
        <taxon>Volvocaceae</taxon>
        <taxon>Volvox</taxon>
    </lineage>
</organism>
<proteinExistence type="predicted"/>
<dbReference type="GO" id="GO:0016279">
    <property type="term" value="F:protein-lysine N-methyltransferase activity"/>
    <property type="evidence" value="ECO:0007669"/>
    <property type="project" value="TreeGrafter"/>
</dbReference>
<keyword evidence="4" id="KW-1185">Reference proteome</keyword>
<dbReference type="Proteomes" id="UP000747110">
    <property type="component" value="Unassembled WGS sequence"/>
</dbReference>
<feature type="domain" description="SET" evidence="2">
    <location>
        <begin position="293"/>
        <end position="432"/>
    </location>
</feature>